<dbReference type="KEGG" id="cten:18247789"/>
<dbReference type="eggNOG" id="KOG3017">
    <property type="taxonomic scope" value="Eukaryota"/>
</dbReference>
<dbReference type="Pfam" id="PF00188">
    <property type="entry name" value="CAP"/>
    <property type="match status" value="1"/>
</dbReference>
<dbReference type="SUPFAM" id="SSF55797">
    <property type="entry name" value="PR-1-like"/>
    <property type="match status" value="1"/>
</dbReference>
<proteinExistence type="predicted"/>
<dbReference type="EMBL" id="GL996527">
    <property type="protein sequence ID" value="EGV62663.1"/>
    <property type="molecule type" value="Genomic_DNA"/>
</dbReference>
<dbReference type="SMART" id="SM00198">
    <property type="entry name" value="SCP"/>
    <property type="match status" value="1"/>
</dbReference>
<accession>G3B8Y1</accession>
<evidence type="ECO:0000256" key="1">
    <source>
        <dbReference type="SAM" id="SignalP"/>
    </source>
</evidence>
<dbReference type="Gene3D" id="3.40.33.10">
    <property type="entry name" value="CAP"/>
    <property type="match status" value="1"/>
</dbReference>
<feature type="signal peptide" evidence="1">
    <location>
        <begin position="1"/>
        <end position="20"/>
    </location>
</feature>
<sequence>MKVTPLLLITALALWQQAQAAPAPAQTVWRTATQVLNQDGSIFTLLDELFGDDAATTAATTTAATTAAVQAAATTTAASSGSRWSGLLSKLLGYFDDDDTTTAAAAATTTAAVTSVATSAATTAATNDDLFTWFTTANKKTSAATSTSANTLAASSATPTTLSTATIKTGTTVASADASSTEEVSGSDKEFAESILASHNQYRADHNVAALTWNNAAYQYAQNNADNYDCSGVLTHTHGQYGENLAAGFKTGSAAVDAWYAEGSTYDYSSANTYDHFTQVVWKGSTSVGCAYKDCSAENWGLYVVCEYDPPGNVIGENSENVLAADT</sequence>
<dbReference type="Proteomes" id="UP000000707">
    <property type="component" value="Unassembled WGS sequence"/>
</dbReference>
<gene>
    <name evidence="3" type="ORF">CANTEDRAFT_115242</name>
</gene>
<organism evidence="4">
    <name type="scientific">Candida tenuis (strain ATCC 10573 / BCRC 21748 / CBS 615 / JCM 9827 / NBRC 10315 / NRRL Y-1498 / VKM Y-70)</name>
    <name type="common">Yeast</name>
    <name type="synonym">Yamadazyma tenuis</name>
    <dbReference type="NCBI Taxonomy" id="590646"/>
    <lineage>
        <taxon>Eukaryota</taxon>
        <taxon>Fungi</taxon>
        <taxon>Dikarya</taxon>
        <taxon>Ascomycota</taxon>
        <taxon>Saccharomycotina</taxon>
        <taxon>Pichiomycetes</taxon>
        <taxon>Debaryomycetaceae</taxon>
        <taxon>Yamadazyma</taxon>
    </lineage>
</organism>
<protein>
    <submittedName>
        <fullName evidence="3">PR-1-like protein</fullName>
    </submittedName>
</protein>
<keyword evidence="4" id="KW-1185">Reference proteome</keyword>
<dbReference type="InterPro" id="IPR035940">
    <property type="entry name" value="CAP_sf"/>
</dbReference>
<evidence type="ECO:0000313" key="3">
    <source>
        <dbReference type="EMBL" id="EGV62663.1"/>
    </source>
</evidence>
<feature type="domain" description="SCP" evidence="2">
    <location>
        <begin position="190"/>
        <end position="316"/>
    </location>
</feature>
<dbReference type="PANTHER" id="PTHR10334">
    <property type="entry name" value="CYSTEINE-RICH SECRETORY PROTEIN-RELATED"/>
    <property type="match status" value="1"/>
</dbReference>
<dbReference type="OrthoDB" id="28053at2759"/>
<feature type="chain" id="PRO_5003442773" evidence="1">
    <location>
        <begin position="21"/>
        <end position="327"/>
    </location>
</feature>
<evidence type="ECO:0000313" key="4">
    <source>
        <dbReference type="Proteomes" id="UP000000707"/>
    </source>
</evidence>
<dbReference type="HOGENOM" id="CLU_035730_3_0_1"/>
<dbReference type="GeneID" id="18247789"/>
<keyword evidence="1" id="KW-0732">Signal</keyword>
<reference evidence="3 4" key="1">
    <citation type="journal article" date="2011" name="Proc. Natl. Acad. Sci. U.S.A.">
        <title>Comparative genomics of xylose-fermenting fungi for enhanced biofuel production.</title>
        <authorList>
            <person name="Wohlbach D.J."/>
            <person name="Kuo A."/>
            <person name="Sato T.K."/>
            <person name="Potts K.M."/>
            <person name="Salamov A.A."/>
            <person name="LaButti K.M."/>
            <person name="Sun H."/>
            <person name="Clum A."/>
            <person name="Pangilinan J.L."/>
            <person name="Lindquist E.A."/>
            <person name="Lucas S."/>
            <person name="Lapidus A."/>
            <person name="Jin M."/>
            <person name="Gunawan C."/>
            <person name="Balan V."/>
            <person name="Dale B.E."/>
            <person name="Jeffries T.W."/>
            <person name="Zinkel R."/>
            <person name="Barry K.W."/>
            <person name="Grigoriev I.V."/>
            <person name="Gasch A.P."/>
        </authorList>
    </citation>
    <scope>NUCLEOTIDE SEQUENCE [LARGE SCALE GENOMIC DNA]</scope>
    <source>
        <strain evidence="4">ATCC 10573 / BCRC 21748 / CBS 615 / JCM 9827 / NBRC 10315 / NRRL Y-1498 / VKM Y-70</strain>
    </source>
</reference>
<dbReference type="InterPro" id="IPR014044">
    <property type="entry name" value="CAP_dom"/>
</dbReference>
<evidence type="ECO:0000259" key="2">
    <source>
        <dbReference type="SMART" id="SM00198"/>
    </source>
</evidence>
<dbReference type="AlphaFoldDB" id="G3B8Y1"/>
<dbReference type="PROSITE" id="PS01009">
    <property type="entry name" value="CRISP_1"/>
    <property type="match status" value="1"/>
</dbReference>
<dbReference type="InterPro" id="IPR001283">
    <property type="entry name" value="CRISP-related"/>
</dbReference>
<dbReference type="STRING" id="590646.G3B8Y1"/>
<dbReference type="PRINTS" id="PR00837">
    <property type="entry name" value="V5TPXLIKE"/>
</dbReference>
<dbReference type="GO" id="GO:0005576">
    <property type="term" value="C:extracellular region"/>
    <property type="evidence" value="ECO:0007669"/>
    <property type="project" value="InterPro"/>
</dbReference>
<name>G3B8Y1_CANTC</name>
<dbReference type="CDD" id="cd05384">
    <property type="entry name" value="CAP_PRY1-like"/>
    <property type="match status" value="1"/>
</dbReference>
<dbReference type="InterPro" id="IPR018244">
    <property type="entry name" value="Allrgn_V5/Tpx1_CS"/>
</dbReference>